<comment type="caution">
    <text evidence="2">The sequence shown here is derived from an EMBL/GenBank/DDBJ whole genome shotgun (WGS) entry which is preliminary data.</text>
</comment>
<dbReference type="EMBL" id="LGRX02028782">
    <property type="protein sequence ID" value="KAK3247628.1"/>
    <property type="molecule type" value="Genomic_DNA"/>
</dbReference>
<reference evidence="2 3" key="1">
    <citation type="journal article" date="2015" name="Genome Biol. Evol.">
        <title>Comparative Genomics of a Bacterivorous Green Alga Reveals Evolutionary Causalities and Consequences of Phago-Mixotrophic Mode of Nutrition.</title>
        <authorList>
            <person name="Burns J.A."/>
            <person name="Paasch A."/>
            <person name="Narechania A."/>
            <person name="Kim E."/>
        </authorList>
    </citation>
    <scope>NUCLEOTIDE SEQUENCE [LARGE SCALE GENOMIC DNA]</scope>
    <source>
        <strain evidence="2 3">PLY_AMNH</strain>
    </source>
</reference>
<feature type="compositionally biased region" description="Polar residues" evidence="1">
    <location>
        <begin position="11"/>
        <end position="24"/>
    </location>
</feature>
<dbReference type="Proteomes" id="UP001190700">
    <property type="component" value="Unassembled WGS sequence"/>
</dbReference>
<keyword evidence="3" id="KW-1185">Reference proteome</keyword>
<protein>
    <submittedName>
        <fullName evidence="2">Uncharacterized protein</fullName>
    </submittedName>
</protein>
<feature type="compositionally biased region" description="Basic and acidic residues" evidence="1">
    <location>
        <begin position="1"/>
        <end position="10"/>
    </location>
</feature>
<feature type="compositionally biased region" description="Polar residues" evidence="1">
    <location>
        <begin position="151"/>
        <end position="161"/>
    </location>
</feature>
<organism evidence="2 3">
    <name type="scientific">Cymbomonas tetramitiformis</name>
    <dbReference type="NCBI Taxonomy" id="36881"/>
    <lineage>
        <taxon>Eukaryota</taxon>
        <taxon>Viridiplantae</taxon>
        <taxon>Chlorophyta</taxon>
        <taxon>Pyramimonadophyceae</taxon>
        <taxon>Pyramimonadales</taxon>
        <taxon>Pyramimonadaceae</taxon>
        <taxon>Cymbomonas</taxon>
    </lineage>
</organism>
<evidence type="ECO:0000313" key="2">
    <source>
        <dbReference type="EMBL" id="KAK3247628.1"/>
    </source>
</evidence>
<feature type="compositionally biased region" description="Basic and acidic residues" evidence="1">
    <location>
        <begin position="127"/>
        <end position="145"/>
    </location>
</feature>
<dbReference type="AlphaFoldDB" id="A0AAE0F0U2"/>
<gene>
    <name evidence="2" type="ORF">CYMTET_42871</name>
</gene>
<evidence type="ECO:0000313" key="3">
    <source>
        <dbReference type="Proteomes" id="UP001190700"/>
    </source>
</evidence>
<evidence type="ECO:0000256" key="1">
    <source>
        <dbReference type="SAM" id="MobiDB-lite"/>
    </source>
</evidence>
<name>A0AAE0F0U2_9CHLO</name>
<feature type="region of interest" description="Disordered" evidence="1">
    <location>
        <begin position="95"/>
        <end position="167"/>
    </location>
</feature>
<accession>A0AAE0F0U2</accession>
<proteinExistence type="predicted"/>
<sequence>MPQNPREQHATDTNQGISKPTTLDEQAAQKVGPEEEPEPTGGANNSVQEEAHEFMLEVNRIAKRVKTERRATEQPKQQQGIHGFFLGQLEIFKQNTTNTSGTKNEEMEPTTSDEQKAAQEFMAEINKLAEETETNNKETEQDTRKHGILNTPLNNRSNSSRPLKKTT</sequence>
<feature type="region of interest" description="Disordered" evidence="1">
    <location>
        <begin position="1"/>
        <end position="53"/>
    </location>
</feature>